<comment type="caution">
    <text evidence="2">The sequence shown here is derived from an EMBL/GenBank/DDBJ whole genome shotgun (WGS) entry which is preliminary data.</text>
</comment>
<dbReference type="Proteomes" id="UP000239590">
    <property type="component" value="Unassembled WGS sequence"/>
</dbReference>
<evidence type="ECO:0000313" key="3">
    <source>
        <dbReference type="Proteomes" id="UP000239590"/>
    </source>
</evidence>
<dbReference type="RefSeq" id="WP_104711455.1">
    <property type="nucleotide sequence ID" value="NZ_PTRA01000001.1"/>
</dbReference>
<dbReference type="CDD" id="cd08566">
    <property type="entry name" value="GDPD_AtGDE_like"/>
    <property type="match status" value="1"/>
</dbReference>
<dbReference type="PANTHER" id="PTHR46211">
    <property type="entry name" value="GLYCEROPHOSPHORYL DIESTER PHOSPHODIESTERASE"/>
    <property type="match status" value="1"/>
</dbReference>
<keyword evidence="3" id="KW-1185">Reference proteome</keyword>
<dbReference type="SUPFAM" id="SSF51695">
    <property type="entry name" value="PLC-like phosphodiesterases"/>
    <property type="match status" value="1"/>
</dbReference>
<dbReference type="GO" id="GO:0008081">
    <property type="term" value="F:phosphoric diester hydrolase activity"/>
    <property type="evidence" value="ECO:0007669"/>
    <property type="project" value="InterPro"/>
</dbReference>
<dbReference type="InterPro" id="IPR017946">
    <property type="entry name" value="PLC-like_Pdiesterase_TIM-brl"/>
</dbReference>
<organism evidence="2 3">
    <name type="scientific">Siphonobacter curvatus</name>
    <dbReference type="NCBI Taxonomy" id="2094562"/>
    <lineage>
        <taxon>Bacteria</taxon>
        <taxon>Pseudomonadati</taxon>
        <taxon>Bacteroidota</taxon>
        <taxon>Cytophagia</taxon>
        <taxon>Cytophagales</taxon>
        <taxon>Cytophagaceae</taxon>
        <taxon>Siphonobacter</taxon>
    </lineage>
</organism>
<accession>A0A2S7IPU3</accession>
<feature type="domain" description="GP-PDE" evidence="1">
    <location>
        <begin position="29"/>
        <end position="264"/>
    </location>
</feature>
<dbReference type="Gene3D" id="3.20.20.190">
    <property type="entry name" value="Phosphatidylinositol (PI) phosphodiesterase"/>
    <property type="match status" value="1"/>
</dbReference>
<name>A0A2S7IPU3_9BACT</name>
<dbReference type="PROSITE" id="PS50007">
    <property type="entry name" value="PIPLC_X_DOMAIN"/>
    <property type="match status" value="1"/>
</dbReference>
<dbReference type="InterPro" id="IPR030395">
    <property type="entry name" value="GP_PDE_dom"/>
</dbReference>
<gene>
    <name evidence="2" type="ORF">C5O19_08925</name>
</gene>
<dbReference type="AlphaFoldDB" id="A0A2S7IPU3"/>
<dbReference type="EMBL" id="PTRA01000001">
    <property type="protein sequence ID" value="PQA59734.1"/>
    <property type="molecule type" value="Genomic_DNA"/>
</dbReference>
<dbReference type="PANTHER" id="PTHR46211:SF14">
    <property type="entry name" value="GLYCEROPHOSPHODIESTER PHOSPHODIESTERASE"/>
    <property type="match status" value="1"/>
</dbReference>
<evidence type="ECO:0000259" key="1">
    <source>
        <dbReference type="PROSITE" id="PS51704"/>
    </source>
</evidence>
<dbReference type="PROSITE" id="PS51704">
    <property type="entry name" value="GP_PDE"/>
    <property type="match status" value="1"/>
</dbReference>
<proteinExistence type="predicted"/>
<sequence length="268" mass="30258">MQKQLRPVVFLVMTLIVSGLLAMNTNRTILISAHRGASGLAPENTLATFQEALRQGTDYLEIDVRTTRDSQLVILHDGTLDRTTKANGPVADRTWKELKSIPAGKGWPDFKQPIPTLAEVCQLVTRWNADHPTKAKLYVDCKAVEPRPLVHVLKKYNLEKEAVFYGNDAYLAQLKQEDSSLQLMPAFPKMGNWQEKAERLKPYAFDVAAELLTPALVAELHKHHILVFVDLLDHKDTLLWYRKAVTCGVDCIQTDHVTELRRALAQMP</sequence>
<reference evidence="3" key="1">
    <citation type="submission" date="2018-02" db="EMBL/GenBank/DDBJ databases">
        <title>Genome sequencing of Solimonas sp. HR-BB.</title>
        <authorList>
            <person name="Lee Y."/>
            <person name="Jeon C.O."/>
        </authorList>
    </citation>
    <scope>NUCLEOTIDE SEQUENCE [LARGE SCALE GENOMIC DNA]</scope>
    <source>
        <strain evidence="3">HR-U</strain>
    </source>
</reference>
<protein>
    <submittedName>
        <fullName evidence="2">Glycerophosphodiester phosphodiesterase</fullName>
    </submittedName>
</protein>
<dbReference type="GO" id="GO:0006629">
    <property type="term" value="P:lipid metabolic process"/>
    <property type="evidence" value="ECO:0007669"/>
    <property type="project" value="InterPro"/>
</dbReference>
<dbReference type="OrthoDB" id="384721at2"/>
<evidence type="ECO:0000313" key="2">
    <source>
        <dbReference type="EMBL" id="PQA59734.1"/>
    </source>
</evidence>
<dbReference type="Pfam" id="PF03009">
    <property type="entry name" value="GDPD"/>
    <property type="match status" value="1"/>
</dbReference>